<dbReference type="PANTHER" id="PTHR30055">
    <property type="entry name" value="HTH-TYPE TRANSCRIPTIONAL REGULATOR RUTR"/>
    <property type="match status" value="1"/>
</dbReference>
<dbReference type="GO" id="GO:0000976">
    <property type="term" value="F:transcription cis-regulatory region binding"/>
    <property type="evidence" value="ECO:0007669"/>
    <property type="project" value="TreeGrafter"/>
</dbReference>
<dbReference type="GO" id="GO:0003700">
    <property type="term" value="F:DNA-binding transcription factor activity"/>
    <property type="evidence" value="ECO:0007669"/>
    <property type="project" value="TreeGrafter"/>
</dbReference>
<evidence type="ECO:0000259" key="6">
    <source>
        <dbReference type="PROSITE" id="PS50977"/>
    </source>
</evidence>
<evidence type="ECO:0000256" key="2">
    <source>
        <dbReference type="ARBA" id="ARBA00023125"/>
    </source>
</evidence>
<dbReference type="Gene3D" id="1.10.357.10">
    <property type="entry name" value="Tetracycline Repressor, domain 2"/>
    <property type="match status" value="1"/>
</dbReference>
<reference evidence="7 8" key="1">
    <citation type="submission" date="2016-10" db="EMBL/GenBank/DDBJ databases">
        <authorList>
            <person name="de Groot N.N."/>
        </authorList>
    </citation>
    <scope>NUCLEOTIDE SEQUENCE [LARGE SCALE GENOMIC DNA]</scope>
    <source>
        <strain evidence="7 8">DSM 16859</strain>
    </source>
</reference>
<accession>A0A1H9SB55</accession>
<dbReference type="PROSITE" id="PS50977">
    <property type="entry name" value="HTH_TETR_2"/>
    <property type="match status" value="1"/>
</dbReference>
<evidence type="ECO:0000256" key="1">
    <source>
        <dbReference type="ARBA" id="ARBA00023015"/>
    </source>
</evidence>
<sequence>MDADKAEEIKPCGLRERKKQQTRRAIHGAALRLLDEGGLENATVERICDAADVSARTFFNYYPSKAAAILGLPDRVIPPEVAERFRRAQGELVPALCEVVVAATNHNVDRKGIKRVVAERPELVAEFTRWIMSVREEFIALARERAASESVAFGAASLVLAGFGLALHTHRTDDNPIDVALAQSIDTVIATRNAVLSPLQSPSNQLTEPPGEANAPVNSSVE</sequence>
<dbReference type="EMBL" id="FOGZ01000012">
    <property type="protein sequence ID" value="SER81603.1"/>
    <property type="molecule type" value="Genomic_DNA"/>
</dbReference>
<evidence type="ECO:0000256" key="4">
    <source>
        <dbReference type="PROSITE-ProRule" id="PRU00335"/>
    </source>
</evidence>
<evidence type="ECO:0000256" key="5">
    <source>
        <dbReference type="SAM" id="MobiDB-lite"/>
    </source>
</evidence>
<keyword evidence="1" id="KW-0805">Transcription regulation</keyword>
<dbReference type="Proteomes" id="UP000198815">
    <property type="component" value="Unassembled WGS sequence"/>
</dbReference>
<proteinExistence type="predicted"/>
<dbReference type="OrthoDB" id="8688418at2"/>
<feature type="DNA-binding region" description="H-T-H motif" evidence="4">
    <location>
        <begin position="43"/>
        <end position="62"/>
    </location>
</feature>
<dbReference type="InterPro" id="IPR001647">
    <property type="entry name" value="HTH_TetR"/>
</dbReference>
<dbReference type="SUPFAM" id="SSF46689">
    <property type="entry name" value="Homeodomain-like"/>
    <property type="match status" value="1"/>
</dbReference>
<name>A0A1H9SB55_9ACTN</name>
<feature type="domain" description="HTH tetR-type" evidence="6">
    <location>
        <begin position="20"/>
        <end position="80"/>
    </location>
</feature>
<dbReference type="InterPro" id="IPR009057">
    <property type="entry name" value="Homeodomain-like_sf"/>
</dbReference>
<protein>
    <submittedName>
        <fullName evidence="7">DNA-binding transcriptional regulator, AcrR family</fullName>
    </submittedName>
</protein>
<evidence type="ECO:0000256" key="3">
    <source>
        <dbReference type="ARBA" id="ARBA00023163"/>
    </source>
</evidence>
<evidence type="ECO:0000313" key="8">
    <source>
        <dbReference type="Proteomes" id="UP000198815"/>
    </source>
</evidence>
<dbReference type="Pfam" id="PF00440">
    <property type="entry name" value="TetR_N"/>
    <property type="match status" value="1"/>
</dbReference>
<keyword evidence="3" id="KW-0804">Transcription</keyword>
<evidence type="ECO:0000313" key="7">
    <source>
        <dbReference type="EMBL" id="SER81603.1"/>
    </source>
</evidence>
<organism evidence="7 8">
    <name type="scientific">Propionibacterium cyclohexanicum</name>
    <dbReference type="NCBI Taxonomy" id="64702"/>
    <lineage>
        <taxon>Bacteria</taxon>
        <taxon>Bacillati</taxon>
        <taxon>Actinomycetota</taxon>
        <taxon>Actinomycetes</taxon>
        <taxon>Propionibacteriales</taxon>
        <taxon>Propionibacteriaceae</taxon>
        <taxon>Propionibacterium</taxon>
    </lineage>
</organism>
<gene>
    <name evidence="7" type="ORF">SAMN05443377_1121</name>
</gene>
<dbReference type="PANTHER" id="PTHR30055:SF238">
    <property type="entry name" value="MYCOFACTOCIN BIOSYNTHESIS TRANSCRIPTIONAL REGULATOR MFTR-RELATED"/>
    <property type="match status" value="1"/>
</dbReference>
<keyword evidence="2 4" id="KW-0238">DNA-binding</keyword>
<dbReference type="AlphaFoldDB" id="A0A1H9SB55"/>
<dbReference type="RefSeq" id="WP_091969554.1">
    <property type="nucleotide sequence ID" value="NZ_FOGZ01000012.1"/>
</dbReference>
<feature type="region of interest" description="Disordered" evidence="5">
    <location>
        <begin position="199"/>
        <end position="222"/>
    </location>
</feature>
<dbReference type="STRING" id="64702.SAMN05443377_1121"/>
<keyword evidence="8" id="KW-1185">Reference proteome</keyword>
<dbReference type="InterPro" id="IPR050109">
    <property type="entry name" value="HTH-type_TetR-like_transc_reg"/>
</dbReference>